<gene>
    <name evidence="2" type="ORF">SAMN05216227_1001149</name>
</gene>
<accession>A0A1H8AKX7</accession>
<dbReference type="Gene3D" id="2.70.70.10">
    <property type="entry name" value="Glucose Permease (Domain IIA)"/>
    <property type="match status" value="1"/>
</dbReference>
<evidence type="ECO:0000313" key="3">
    <source>
        <dbReference type="Proteomes" id="UP000183002"/>
    </source>
</evidence>
<dbReference type="AlphaFoldDB" id="A0A1H8AKX7"/>
<dbReference type="PANTHER" id="PTHR21666">
    <property type="entry name" value="PEPTIDASE-RELATED"/>
    <property type="match status" value="1"/>
</dbReference>
<dbReference type="SUPFAM" id="SSF51261">
    <property type="entry name" value="Duplicated hybrid motif"/>
    <property type="match status" value="1"/>
</dbReference>
<dbReference type="STRING" id="1077947.SAMN05216227_1001149"/>
<sequence length="290" mass="30981">MPDYPTLAARLTGQPDLYTALMGLGPAELAPLLAACDADVAARLQSVDQRLLRAILRAGAGGEAVTGAGALRDHLATVDVAPMFAPAIMDGPSIALPTAGQIADMPAFSDRAFDTWFTAQNVPYGIGLYGEHRHVYATPQFADRASVERRTVHMGIDVFAPAGTPVHAPLAGVVRSVVYNADPLDYGHTLILQHDGPAPFYTLYGHMGATLSGLCAVGDRVTPGQIIAHFGDWHENGGWAPHLHFQVMSTMLDQNDGNFFGVGHKGLWPVWSQICPDPNLILRLDAGRFL</sequence>
<dbReference type="EMBL" id="FOCO01000001">
    <property type="protein sequence ID" value="SEM70429.1"/>
    <property type="molecule type" value="Genomic_DNA"/>
</dbReference>
<dbReference type="GO" id="GO:0004222">
    <property type="term" value="F:metalloendopeptidase activity"/>
    <property type="evidence" value="ECO:0007669"/>
    <property type="project" value="TreeGrafter"/>
</dbReference>
<evidence type="ECO:0000313" key="2">
    <source>
        <dbReference type="EMBL" id="SEM70429.1"/>
    </source>
</evidence>
<dbReference type="RefSeq" id="WP_050521418.1">
    <property type="nucleotide sequence ID" value="NZ_FOCO01000001.1"/>
</dbReference>
<dbReference type="PANTHER" id="PTHR21666:SF270">
    <property type="entry name" value="MUREIN HYDROLASE ACTIVATOR ENVC"/>
    <property type="match status" value="1"/>
</dbReference>
<organism evidence="2 3">
    <name type="scientific">Pseudorhodobacter antarcticus</name>
    <dbReference type="NCBI Taxonomy" id="1077947"/>
    <lineage>
        <taxon>Bacteria</taxon>
        <taxon>Pseudomonadati</taxon>
        <taxon>Pseudomonadota</taxon>
        <taxon>Alphaproteobacteria</taxon>
        <taxon>Rhodobacterales</taxon>
        <taxon>Paracoccaceae</taxon>
        <taxon>Pseudorhodobacter</taxon>
    </lineage>
</organism>
<dbReference type="Proteomes" id="UP000183002">
    <property type="component" value="Unassembled WGS sequence"/>
</dbReference>
<name>A0A1H8AKX7_9RHOB</name>
<dbReference type="InterPro" id="IPR011055">
    <property type="entry name" value="Dup_hybrid_motif"/>
</dbReference>
<proteinExistence type="predicted"/>
<reference evidence="2 3" key="1">
    <citation type="submission" date="2016-10" db="EMBL/GenBank/DDBJ databases">
        <authorList>
            <person name="de Groot N.N."/>
        </authorList>
    </citation>
    <scope>NUCLEOTIDE SEQUENCE [LARGE SCALE GENOMIC DNA]</scope>
    <source>
        <strain evidence="2 3">CGMCC 1.10836</strain>
    </source>
</reference>
<dbReference type="CDD" id="cd12797">
    <property type="entry name" value="M23_peptidase"/>
    <property type="match status" value="1"/>
</dbReference>
<dbReference type="InterPro" id="IPR016047">
    <property type="entry name" value="M23ase_b-sheet_dom"/>
</dbReference>
<protein>
    <submittedName>
        <fullName evidence="2">Peptidase family M23</fullName>
    </submittedName>
</protein>
<dbReference type="Pfam" id="PF01551">
    <property type="entry name" value="Peptidase_M23"/>
    <property type="match status" value="1"/>
</dbReference>
<dbReference type="InterPro" id="IPR050570">
    <property type="entry name" value="Cell_wall_metabolism_enzyme"/>
</dbReference>
<keyword evidence="3" id="KW-1185">Reference proteome</keyword>
<feature type="domain" description="M23ase beta-sheet core" evidence="1">
    <location>
        <begin position="152"/>
        <end position="249"/>
    </location>
</feature>
<evidence type="ECO:0000259" key="1">
    <source>
        <dbReference type="Pfam" id="PF01551"/>
    </source>
</evidence>